<sequence length="553" mass="57755">MPSNELPEDPPALTLERLLATVGGGALELYTAPRGLDVPVRGVTIFDTREPGLPPGQVLLAVETEPHSAAAADLVREAGKSATTAVVFRHDRSAGPGPGPALHAAAAESGTAVLLRTAWVNWAQLVGVLRAGLAAAGVPADPGIASVPPGDLDGLADAIAALVGGAVTIEDVESRVLAYSSTDGAVDEIRRLTILGRRVPQWRVAAMREDGFFRAVWSSGDVVHRPAEGDIPERLVVAVRAGGEVLGSIWVAAAGGRPLPPTAADALRAAARAAVPHVMHHRFHRAGQVHLVQDAARALLEGRGSAEALATRTALPPDRPCAVLALDTEPGDGTGDGTDAVRGRLQDLLALHCTGPEQQAVVVPTGPRSALVLLAGLAADRATAADQVTRLGKALVQQLSTTVGPGVRVGLGDVAPRLDRAPDSRRTAGLALRALRFSGADRACATVADLAEAVALVQVRDALRHVDPPAGTPVARLAAYDAAHRDPALVDTLRAYLDHFGDVPRASDALGVHPNTFRYRLRRIREVGRIDLRDPDARLLAHLQLRLMDRRDG</sequence>
<comment type="caution">
    <text evidence="4">The sequence shown here is derived from an EMBL/GenBank/DDBJ whole genome shotgun (WGS) entry which is preliminary data.</text>
</comment>
<evidence type="ECO:0000259" key="2">
    <source>
        <dbReference type="Pfam" id="PF13556"/>
    </source>
</evidence>
<dbReference type="PANTHER" id="PTHR33744:SF17">
    <property type="entry name" value="CONSERVED PROTEIN"/>
    <property type="match status" value="1"/>
</dbReference>
<dbReference type="EMBL" id="BNBD01000016">
    <property type="protein sequence ID" value="GHF67496.1"/>
    <property type="molecule type" value="Genomic_DNA"/>
</dbReference>
<dbReference type="GO" id="GO:0003677">
    <property type="term" value="F:DNA binding"/>
    <property type="evidence" value="ECO:0007669"/>
    <property type="project" value="UniProtKB-KW"/>
</dbReference>
<name>A0A919B7T3_9ACTN</name>
<dbReference type="InterPro" id="IPR042070">
    <property type="entry name" value="PucR_C-HTH_sf"/>
</dbReference>
<comment type="similarity">
    <text evidence="1">Belongs to the CdaR family.</text>
</comment>
<dbReference type="Gene3D" id="1.10.10.2840">
    <property type="entry name" value="PucR C-terminal helix-turn-helix domain"/>
    <property type="match status" value="1"/>
</dbReference>
<dbReference type="Pfam" id="PF13556">
    <property type="entry name" value="HTH_30"/>
    <property type="match status" value="1"/>
</dbReference>
<proteinExistence type="inferred from homology"/>
<feature type="domain" description="CdaR GGDEF-like" evidence="3">
    <location>
        <begin position="306"/>
        <end position="434"/>
    </location>
</feature>
<accession>A0A919B7T3</accession>
<dbReference type="AlphaFoldDB" id="A0A919B7T3"/>
<protein>
    <submittedName>
        <fullName evidence="4">DNA-binding protein</fullName>
    </submittedName>
</protein>
<dbReference type="Pfam" id="PF17853">
    <property type="entry name" value="GGDEF_2"/>
    <property type="match status" value="1"/>
</dbReference>
<reference evidence="4" key="2">
    <citation type="submission" date="2020-09" db="EMBL/GenBank/DDBJ databases">
        <authorList>
            <person name="Sun Q."/>
            <person name="Ohkuma M."/>
        </authorList>
    </citation>
    <scope>NUCLEOTIDE SEQUENCE</scope>
    <source>
        <strain evidence="4">JCM 4059</strain>
    </source>
</reference>
<dbReference type="RefSeq" id="WP_190132546.1">
    <property type="nucleotide sequence ID" value="NZ_BNBD01000016.1"/>
</dbReference>
<keyword evidence="4" id="KW-0238">DNA-binding</keyword>
<dbReference type="InterPro" id="IPR051448">
    <property type="entry name" value="CdaR-like_regulators"/>
</dbReference>
<evidence type="ECO:0000259" key="3">
    <source>
        <dbReference type="Pfam" id="PF17853"/>
    </source>
</evidence>
<dbReference type="InterPro" id="IPR025736">
    <property type="entry name" value="PucR_C-HTH_dom"/>
</dbReference>
<feature type="domain" description="PucR C-terminal helix-turn-helix" evidence="2">
    <location>
        <begin position="489"/>
        <end position="547"/>
    </location>
</feature>
<evidence type="ECO:0000256" key="1">
    <source>
        <dbReference type="ARBA" id="ARBA00006754"/>
    </source>
</evidence>
<evidence type="ECO:0000313" key="4">
    <source>
        <dbReference type="EMBL" id="GHF67496.1"/>
    </source>
</evidence>
<reference evidence="4" key="1">
    <citation type="journal article" date="2014" name="Int. J. Syst. Evol. Microbiol.">
        <title>Complete genome sequence of Corynebacterium casei LMG S-19264T (=DSM 44701T), isolated from a smear-ripened cheese.</title>
        <authorList>
            <consortium name="US DOE Joint Genome Institute (JGI-PGF)"/>
            <person name="Walter F."/>
            <person name="Albersmeier A."/>
            <person name="Kalinowski J."/>
            <person name="Ruckert C."/>
        </authorList>
    </citation>
    <scope>NUCLEOTIDE SEQUENCE</scope>
    <source>
        <strain evidence="4">JCM 4059</strain>
    </source>
</reference>
<dbReference type="InterPro" id="IPR041522">
    <property type="entry name" value="CdaR_GGDEF"/>
</dbReference>
<organism evidence="4 5">
    <name type="scientific">Streptomyces mashuensis</name>
    <dbReference type="NCBI Taxonomy" id="33904"/>
    <lineage>
        <taxon>Bacteria</taxon>
        <taxon>Bacillati</taxon>
        <taxon>Actinomycetota</taxon>
        <taxon>Actinomycetes</taxon>
        <taxon>Kitasatosporales</taxon>
        <taxon>Streptomycetaceae</taxon>
        <taxon>Streptomyces</taxon>
    </lineage>
</organism>
<gene>
    <name evidence="4" type="ORF">GCM10010218_56220</name>
</gene>
<dbReference type="Proteomes" id="UP000638313">
    <property type="component" value="Unassembled WGS sequence"/>
</dbReference>
<evidence type="ECO:0000313" key="5">
    <source>
        <dbReference type="Proteomes" id="UP000638313"/>
    </source>
</evidence>
<dbReference type="PANTHER" id="PTHR33744">
    <property type="entry name" value="CARBOHYDRATE DIACID REGULATOR"/>
    <property type="match status" value="1"/>
</dbReference>
<keyword evidence="5" id="KW-1185">Reference proteome</keyword>